<evidence type="ECO:0000313" key="1">
    <source>
        <dbReference type="EMBL" id="EEG71373.1"/>
    </source>
</evidence>
<evidence type="ECO:0000313" key="2">
    <source>
        <dbReference type="Proteomes" id="UP000003875"/>
    </source>
</evidence>
<organism evidence="1 2">
    <name type="scientific">Bifidobacterium pseudocatenulatum DSM 20438 = JCM 1200 = LMG 10505</name>
    <dbReference type="NCBI Taxonomy" id="547043"/>
    <lineage>
        <taxon>Bacteria</taxon>
        <taxon>Bacillati</taxon>
        <taxon>Actinomycetota</taxon>
        <taxon>Actinomycetes</taxon>
        <taxon>Bifidobacteriales</taxon>
        <taxon>Bifidobacteriaceae</taxon>
        <taxon>Bifidobacterium</taxon>
    </lineage>
</organism>
<dbReference type="AlphaFoldDB" id="C0BRS9"/>
<sequence length="50" mass="5747">MSVSRVFLTKKYTWHSCNRSNRTKTNVDIPSAKSIDVLLSCDKRCENSEP</sequence>
<proteinExistence type="predicted"/>
<name>C0BRS9_BIFPS</name>
<reference evidence="1 2" key="1">
    <citation type="submission" date="2009-02" db="EMBL/GenBank/DDBJ databases">
        <title>Draft genome sequence of Bifidobacterium pseudocatenulatum (DSM 20438).</title>
        <authorList>
            <person name="Sudarsanam P."/>
            <person name="Ley R."/>
            <person name="Guruge J."/>
            <person name="Turnbaugh P.J."/>
            <person name="Mahowald M."/>
            <person name="Liep D."/>
            <person name="Gordon J."/>
        </authorList>
    </citation>
    <scope>NUCLEOTIDE SEQUENCE [LARGE SCALE GENOMIC DNA]</scope>
    <source>
        <strain evidence="1 2">DSM 20438</strain>
    </source>
</reference>
<gene>
    <name evidence="1" type="ORF">BIFPSEUDO_03343</name>
</gene>
<dbReference type="Proteomes" id="UP000003875">
    <property type="component" value="Unassembled WGS sequence"/>
</dbReference>
<accession>C0BRS9</accession>
<reference evidence="1 2" key="2">
    <citation type="submission" date="2009-02" db="EMBL/GenBank/DDBJ databases">
        <authorList>
            <person name="Fulton L."/>
            <person name="Clifton S."/>
            <person name="Fulton B."/>
            <person name="Xu J."/>
            <person name="Minx P."/>
            <person name="Pepin K.H."/>
            <person name="Johnson M."/>
            <person name="Bhonagiri V."/>
            <person name="Nash W.E."/>
            <person name="Mardis E.R."/>
            <person name="Wilson R.K."/>
        </authorList>
    </citation>
    <scope>NUCLEOTIDE SEQUENCE [LARGE SCALE GENOMIC DNA]</scope>
    <source>
        <strain evidence="1 2">DSM 20438</strain>
    </source>
</reference>
<comment type="caution">
    <text evidence="1">The sequence shown here is derived from an EMBL/GenBank/DDBJ whole genome shotgun (WGS) entry which is preliminary data.</text>
</comment>
<dbReference type="EMBL" id="ABXX02000002">
    <property type="protein sequence ID" value="EEG71373.1"/>
    <property type="molecule type" value="Genomic_DNA"/>
</dbReference>
<protein>
    <submittedName>
        <fullName evidence="1">Uncharacterized protein</fullName>
    </submittedName>
</protein>